<evidence type="ECO:0000313" key="10">
    <source>
        <dbReference type="Proteomes" id="UP000279236"/>
    </source>
</evidence>
<dbReference type="GO" id="GO:0042274">
    <property type="term" value="P:ribosomal small subunit biogenesis"/>
    <property type="evidence" value="ECO:0007669"/>
    <property type="project" value="TreeGrafter"/>
</dbReference>
<comment type="caution">
    <text evidence="9">The sequence shown here is derived from an EMBL/GenBank/DDBJ whole genome shotgun (WGS) entry which is preliminary data.</text>
</comment>
<feature type="region of interest" description="Disordered" evidence="7">
    <location>
        <begin position="204"/>
        <end position="267"/>
    </location>
</feature>
<protein>
    <submittedName>
        <fullName evidence="9">Mitochondrial 37S ribosomal protein nam9</fullName>
    </submittedName>
</protein>
<dbReference type="GO" id="GO:0019843">
    <property type="term" value="F:rRNA binding"/>
    <property type="evidence" value="ECO:0007669"/>
    <property type="project" value="UniProtKB-KW"/>
</dbReference>
<dbReference type="EMBL" id="RSCE01000006">
    <property type="protein sequence ID" value="RSH81740.1"/>
    <property type="molecule type" value="Genomic_DNA"/>
</dbReference>
<evidence type="ECO:0000256" key="1">
    <source>
        <dbReference type="ARBA" id="ARBA00007465"/>
    </source>
</evidence>
<dbReference type="PANTHER" id="PTHR11831:SF4">
    <property type="entry name" value="SMALL RIBOSOMAL SUBUNIT PROTEIN US4M"/>
    <property type="match status" value="1"/>
</dbReference>
<dbReference type="InterPro" id="IPR022801">
    <property type="entry name" value="Ribosomal_uS4"/>
</dbReference>
<keyword evidence="10" id="KW-1185">Reference proteome</keyword>
<evidence type="ECO:0000259" key="8">
    <source>
        <dbReference type="SMART" id="SM00363"/>
    </source>
</evidence>
<dbReference type="CDD" id="cd00165">
    <property type="entry name" value="S4"/>
    <property type="match status" value="1"/>
</dbReference>
<evidence type="ECO:0000256" key="3">
    <source>
        <dbReference type="ARBA" id="ARBA00022884"/>
    </source>
</evidence>
<dbReference type="PROSITE" id="PS50889">
    <property type="entry name" value="S4"/>
    <property type="match status" value="1"/>
</dbReference>
<dbReference type="InterPro" id="IPR002942">
    <property type="entry name" value="S4_RNA-bd"/>
</dbReference>
<comment type="similarity">
    <text evidence="1">Belongs to the universal ribosomal protein uS4 family.</text>
</comment>
<dbReference type="RefSeq" id="XP_028476195.1">
    <property type="nucleotide sequence ID" value="XM_028623262.1"/>
</dbReference>
<dbReference type="Gene3D" id="3.10.290.10">
    <property type="entry name" value="RNA-binding S4 domain"/>
    <property type="match status" value="1"/>
</dbReference>
<evidence type="ECO:0000256" key="6">
    <source>
        <dbReference type="PROSITE-ProRule" id="PRU00182"/>
    </source>
</evidence>
<sequence>MPMRPVAIRKPFNQVRAVPRMSWAVENVFNTWQRTATQSPKARETDFSKSPKTIYQQRFLAKRLTKGYHGDHIGARAFERWYLPDSLPLITHGDQSGASTGEISKWVEGRQRAGGRTAHERKVEQMEKDGRTPVGTMMFTETERRLDVVIFRACFAPSVWTARSYVLGGHVKLNGKVVRNANTLMNPGDLFSINPNVIQMLQRPKASKKQAKAKATEEATEEAAEVTEAQAAEETAEAAEAEVAAVAAEASAPPPAPTSTDTRVTASGSHVTVDTSVFDAMDPSDPSYFKLPDYAQALLFVPAYILPSYLTCSGVYVRHPTARPGYSEIASPYDADGNLMSLSWEWYQRVAPRMRPNRRQRLMDPQRSQDRK</sequence>
<dbReference type="STRING" id="105984.A0A427XSD0"/>
<dbReference type="Pfam" id="PF01479">
    <property type="entry name" value="S4"/>
    <property type="match status" value="1"/>
</dbReference>
<feature type="domain" description="RNA-binding S4" evidence="8">
    <location>
        <begin position="144"/>
        <end position="203"/>
    </location>
</feature>
<accession>A0A427XSD0</accession>
<dbReference type="SMART" id="SM00363">
    <property type="entry name" value="S4"/>
    <property type="match status" value="1"/>
</dbReference>
<keyword evidence="3 6" id="KW-0694">RNA-binding</keyword>
<keyword evidence="2" id="KW-0699">rRNA-binding</keyword>
<dbReference type="OrthoDB" id="3356781at2759"/>
<dbReference type="InterPro" id="IPR036986">
    <property type="entry name" value="S4_RNA-bd_sf"/>
</dbReference>
<dbReference type="SUPFAM" id="SSF55174">
    <property type="entry name" value="Alpha-L RNA-binding motif"/>
    <property type="match status" value="1"/>
</dbReference>
<evidence type="ECO:0000256" key="5">
    <source>
        <dbReference type="ARBA" id="ARBA00023274"/>
    </source>
</evidence>
<evidence type="ECO:0000313" key="9">
    <source>
        <dbReference type="EMBL" id="RSH81740.1"/>
    </source>
</evidence>
<gene>
    <name evidence="9" type="primary">NAM9</name>
    <name evidence="9" type="ORF">EHS24_007931</name>
</gene>
<evidence type="ECO:0000256" key="4">
    <source>
        <dbReference type="ARBA" id="ARBA00022980"/>
    </source>
</evidence>
<feature type="region of interest" description="Disordered" evidence="7">
    <location>
        <begin position="109"/>
        <end position="128"/>
    </location>
</feature>
<dbReference type="GO" id="GO:0003735">
    <property type="term" value="F:structural constituent of ribosome"/>
    <property type="evidence" value="ECO:0007669"/>
    <property type="project" value="TreeGrafter"/>
</dbReference>
<evidence type="ECO:0000256" key="2">
    <source>
        <dbReference type="ARBA" id="ARBA00022730"/>
    </source>
</evidence>
<dbReference type="GeneID" id="39592474"/>
<proteinExistence type="inferred from homology"/>
<keyword evidence="4 9" id="KW-0689">Ribosomal protein</keyword>
<keyword evidence="5" id="KW-0687">Ribonucleoprotein</keyword>
<dbReference type="AlphaFoldDB" id="A0A427XSD0"/>
<reference evidence="9 10" key="1">
    <citation type="submission" date="2018-11" db="EMBL/GenBank/DDBJ databases">
        <title>Genome sequence of Apiotrichum porosum DSM 27194.</title>
        <authorList>
            <person name="Aliyu H."/>
            <person name="Gorte O."/>
            <person name="Ochsenreither K."/>
        </authorList>
    </citation>
    <scope>NUCLEOTIDE SEQUENCE [LARGE SCALE GENOMIC DNA]</scope>
    <source>
        <strain evidence="9 10">DSM 27194</strain>
    </source>
</reference>
<organism evidence="9 10">
    <name type="scientific">Apiotrichum porosum</name>
    <dbReference type="NCBI Taxonomy" id="105984"/>
    <lineage>
        <taxon>Eukaryota</taxon>
        <taxon>Fungi</taxon>
        <taxon>Dikarya</taxon>
        <taxon>Basidiomycota</taxon>
        <taxon>Agaricomycotina</taxon>
        <taxon>Tremellomycetes</taxon>
        <taxon>Trichosporonales</taxon>
        <taxon>Trichosporonaceae</taxon>
        <taxon>Apiotrichum</taxon>
    </lineage>
</organism>
<feature type="compositionally biased region" description="Low complexity" evidence="7">
    <location>
        <begin position="241"/>
        <end position="251"/>
    </location>
</feature>
<dbReference type="GO" id="GO:0005763">
    <property type="term" value="C:mitochondrial small ribosomal subunit"/>
    <property type="evidence" value="ECO:0007669"/>
    <property type="project" value="TreeGrafter"/>
</dbReference>
<dbReference type="Proteomes" id="UP000279236">
    <property type="component" value="Unassembled WGS sequence"/>
</dbReference>
<evidence type="ECO:0000256" key="7">
    <source>
        <dbReference type="SAM" id="MobiDB-lite"/>
    </source>
</evidence>
<name>A0A427XSD0_9TREE</name>
<dbReference type="PANTHER" id="PTHR11831">
    <property type="entry name" value="30S 40S RIBOSOMAL PROTEIN"/>
    <property type="match status" value="1"/>
</dbReference>